<comment type="caution">
    <text evidence="4">The sequence shown here is derived from an EMBL/GenBank/DDBJ whole genome shotgun (WGS) entry which is preliminary data.</text>
</comment>
<evidence type="ECO:0000313" key="4">
    <source>
        <dbReference type="EMBL" id="MBB4701427.1"/>
    </source>
</evidence>
<reference evidence="4 5" key="1">
    <citation type="submission" date="2020-08" db="EMBL/GenBank/DDBJ databases">
        <title>Sequencing the genomes of 1000 actinobacteria strains.</title>
        <authorList>
            <person name="Klenk H.-P."/>
        </authorList>
    </citation>
    <scope>NUCLEOTIDE SEQUENCE [LARGE SCALE GENOMIC DNA]</scope>
    <source>
        <strain evidence="4 5">DSM 45784</strain>
    </source>
</reference>
<dbReference type="InterPro" id="IPR024465">
    <property type="entry name" value="DUF2399"/>
</dbReference>
<proteinExistence type="predicted"/>
<gene>
    <name evidence="4" type="ORF">BJ982_002971</name>
</gene>
<feature type="domain" description="Conserved hypothetical protein CHP02679 N terminus" evidence="3">
    <location>
        <begin position="33"/>
        <end position="245"/>
    </location>
</feature>
<organism evidence="4 5">
    <name type="scientific">Sphaerisporangium siamense</name>
    <dbReference type="NCBI Taxonomy" id="795645"/>
    <lineage>
        <taxon>Bacteria</taxon>
        <taxon>Bacillati</taxon>
        <taxon>Actinomycetota</taxon>
        <taxon>Actinomycetes</taxon>
        <taxon>Streptosporangiales</taxon>
        <taxon>Streptosporangiaceae</taxon>
        <taxon>Sphaerisporangium</taxon>
    </lineage>
</organism>
<dbReference type="InterPro" id="IPR013495">
    <property type="entry name" value="CHP02679"/>
</dbReference>
<dbReference type="Pfam" id="PF09664">
    <property type="entry name" value="DUF2399"/>
    <property type="match status" value="1"/>
</dbReference>
<dbReference type="Pfam" id="PF11796">
    <property type="entry name" value="DUF3323"/>
    <property type="match status" value="1"/>
</dbReference>
<sequence>MSVGYGIEGLAGDAYKRLFGNARKALERNGGDLGGTTSVPDPTDEERNKIHGLLGGPHPRPGARRIVIPLAKLDTAVRVSTGLGLIDFLEHAGDGLRDRPAEIAASAAARAAALREARSSSLYESRAWYAAWLEALARDGTLTRLLRGSGAAPVLIQAIRVLERLEDRQGVDTPITPSDLAAEVTRDPHALDHGGTLPTLVLCALALREDVQKPRTAEERRELWEAAGVVLDDLASRVLVLNLPARGEGLGEWLTGAAQYGTPFQVTLHQLTTLPITVSVPVVHVCENPAVLRRAAAELGDGASPLICTEGRPSTAFHRLARAVVAGGGVLRYHGDFDWPGVAIAASVMERHGARPWRMSAADYLAGLRHEGDEVPLTGRRRDTPWDPALAEAMERHGRAVYEESVAENLIADLARRPPGAASTV</sequence>
<keyword evidence="5" id="KW-1185">Reference proteome</keyword>
<dbReference type="RefSeq" id="WP_184880492.1">
    <property type="nucleotide sequence ID" value="NZ_BOOV01000016.1"/>
</dbReference>
<name>A0A7W7D734_9ACTN</name>
<protein>
    <submittedName>
        <fullName evidence="4">Uncharacterized protein (TIGR02679 family)</fullName>
    </submittedName>
</protein>
<accession>A0A7W7D734</accession>
<evidence type="ECO:0000313" key="5">
    <source>
        <dbReference type="Proteomes" id="UP000542210"/>
    </source>
</evidence>
<evidence type="ECO:0000259" key="3">
    <source>
        <dbReference type="Pfam" id="PF11796"/>
    </source>
</evidence>
<dbReference type="InterPro" id="IPR024466">
    <property type="entry name" value="CHP02679_N"/>
</dbReference>
<dbReference type="AlphaFoldDB" id="A0A7W7D734"/>
<evidence type="ECO:0000259" key="2">
    <source>
        <dbReference type="Pfam" id="PF09664"/>
    </source>
</evidence>
<dbReference type="Proteomes" id="UP000542210">
    <property type="component" value="Unassembled WGS sequence"/>
</dbReference>
<dbReference type="EMBL" id="JACHND010000001">
    <property type="protein sequence ID" value="MBB4701427.1"/>
    <property type="molecule type" value="Genomic_DNA"/>
</dbReference>
<evidence type="ECO:0000256" key="1">
    <source>
        <dbReference type="SAM" id="MobiDB-lite"/>
    </source>
</evidence>
<dbReference type="NCBIfam" id="TIGR02679">
    <property type="entry name" value="TIGR02679 family protein"/>
    <property type="match status" value="1"/>
</dbReference>
<feature type="region of interest" description="Disordered" evidence="1">
    <location>
        <begin position="26"/>
        <end position="45"/>
    </location>
</feature>
<feature type="domain" description="DUF2399" evidence="2">
    <location>
        <begin position="266"/>
        <end position="414"/>
    </location>
</feature>